<dbReference type="AlphaFoldDB" id="A0A146G5B1"/>
<dbReference type="InterPro" id="IPR014729">
    <property type="entry name" value="Rossmann-like_a/b/a_fold"/>
</dbReference>
<evidence type="ECO:0008006" key="4">
    <source>
        <dbReference type="Google" id="ProtNLM"/>
    </source>
</evidence>
<dbReference type="InParanoid" id="A0A146G5B1"/>
<dbReference type="SUPFAM" id="SSF52402">
    <property type="entry name" value="Adenine nucleotide alpha hydrolases-like"/>
    <property type="match status" value="1"/>
</dbReference>
<evidence type="ECO:0000256" key="1">
    <source>
        <dbReference type="PIRSR" id="PIRSR006661-1"/>
    </source>
</evidence>
<comment type="caution">
    <text evidence="2">The sequence shown here is derived from an EMBL/GenBank/DDBJ whole genome shotgun (WGS) entry which is preliminary data.</text>
</comment>
<evidence type="ECO:0000313" key="2">
    <source>
        <dbReference type="EMBL" id="GAT32174.1"/>
    </source>
</evidence>
<dbReference type="CDD" id="cd01990">
    <property type="entry name" value="LarE-like"/>
    <property type="match status" value="1"/>
</dbReference>
<feature type="active site" description="Nucleophile and sulfur donor" evidence="1">
    <location>
        <position position="174"/>
    </location>
</feature>
<dbReference type="PANTHER" id="PTHR43169">
    <property type="entry name" value="EXSB FAMILY PROTEIN"/>
    <property type="match status" value="1"/>
</dbReference>
<dbReference type="EMBL" id="BDCO01000002">
    <property type="protein sequence ID" value="GAT32174.1"/>
    <property type="molecule type" value="Genomic_DNA"/>
</dbReference>
<proteinExistence type="predicted"/>
<protein>
    <recommendedName>
        <fullName evidence="4">NAD/GMP synthase domain-containing protein</fullName>
    </recommendedName>
</protein>
<dbReference type="Proteomes" id="UP000076023">
    <property type="component" value="Unassembled WGS sequence"/>
</dbReference>
<dbReference type="GO" id="GO:0016783">
    <property type="term" value="F:sulfurtransferase activity"/>
    <property type="evidence" value="ECO:0007669"/>
    <property type="project" value="InterPro"/>
</dbReference>
<dbReference type="PANTHER" id="PTHR43169:SF2">
    <property type="entry name" value="NAD_GMP SYNTHASE DOMAIN-CONTAINING PROTEIN"/>
    <property type="match status" value="1"/>
</dbReference>
<organism evidence="2 3">
    <name type="scientific">Terrimicrobium sacchariphilum</name>
    <dbReference type="NCBI Taxonomy" id="690879"/>
    <lineage>
        <taxon>Bacteria</taxon>
        <taxon>Pseudomonadati</taxon>
        <taxon>Verrucomicrobiota</taxon>
        <taxon>Terrimicrobiia</taxon>
        <taxon>Terrimicrobiales</taxon>
        <taxon>Terrimicrobiaceae</taxon>
        <taxon>Terrimicrobium</taxon>
    </lineage>
</organism>
<dbReference type="Gene3D" id="3.40.50.620">
    <property type="entry name" value="HUPs"/>
    <property type="match status" value="1"/>
</dbReference>
<keyword evidence="3" id="KW-1185">Reference proteome</keyword>
<gene>
    <name evidence="2" type="ORF">TSACC_2571</name>
</gene>
<dbReference type="InterPro" id="IPR052188">
    <property type="entry name" value="Ni-pincer_cofactor_biosynth"/>
</dbReference>
<reference evidence="3" key="1">
    <citation type="journal article" date="2017" name="Genome Announc.">
        <title>Draft Genome Sequence of Terrimicrobium sacchariphilum NM-5T, a Facultative Anaerobic Soil Bacterium of the Class Spartobacteria.</title>
        <authorList>
            <person name="Qiu Y.L."/>
            <person name="Tourlousse D.M."/>
            <person name="Matsuura N."/>
            <person name="Ohashi A."/>
            <person name="Sekiguchi Y."/>
        </authorList>
    </citation>
    <scope>NUCLEOTIDE SEQUENCE [LARGE SCALE GENOMIC DNA]</scope>
    <source>
        <strain evidence="3">NM-5</strain>
    </source>
</reference>
<dbReference type="STRING" id="690879.TSACC_2571"/>
<dbReference type="RefSeq" id="WP_169809521.1">
    <property type="nucleotide sequence ID" value="NZ_BDCO01000002.1"/>
</dbReference>
<name>A0A146G5B1_TERSA</name>
<dbReference type="PIRSF" id="PIRSF006661">
    <property type="entry name" value="PP-lp_UCP006661"/>
    <property type="match status" value="1"/>
</dbReference>
<dbReference type="NCBIfam" id="TIGR00268">
    <property type="entry name" value="ATP-dependent sacrificial sulfur transferase LarE"/>
    <property type="match status" value="1"/>
</dbReference>
<evidence type="ECO:0000313" key="3">
    <source>
        <dbReference type="Proteomes" id="UP000076023"/>
    </source>
</evidence>
<sequence length="263" mass="28457">MLTEKLARLEEILRSRTPLLVAYSGGVDSTCLLAAAHRTLGEAVTGIIADSPSLPRQALAEALEVADRIGARVEVVTTQEFEDERYVSNPVNRCYFCKSELFLRMDELAHSRGAAALAYGENADDPAHLRPGSQAAAEFAVIAPLKAAGLTKADVRELSRQWDLPTADAPAQPCLSSRIPHGTPVTRAAIELVERGEAFLKAHGFRVFRVRYLPAEKPGARVQVAPDELASLFRVEETIRSGLHEAGFASVELDPDGYRGTVA</sequence>
<accession>A0A146G5B1</accession>
<dbReference type="InterPro" id="IPR005232">
    <property type="entry name" value="LarE"/>
</dbReference>